<comment type="caution">
    <text evidence="1">The sequence shown here is derived from an EMBL/GenBank/DDBJ whole genome shotgun (WGS) entry which is preliminary data.</text>
</comment>
<name>A0A9Q5D129_CLOBE</name>
<sequence>MFELVAEKGWDEEGGKSFLELTNLLIFIISITNVQVLA</sequence>
<protein>
    <submittedName>
        <fullName evidence="1">Uncharacterized protein</fullName>
    </submittedName>
</protein>
<dbReference type="AlphaFoldDB" id="A0A9Q5D129"/>
<dbReference type="Proteomes" id="UP000821656">
    <property type="component" value="Unassembled WGS sequence"/>
</dbReference>
<reference evidence="1" key="1">
    <citation type="submission" date="2020-05" db="EMBL/GenBank/DDBJ databases">
        <title>Genomic insights into acetone-butanol-ethanol (ABE) fermentation by sequencing solventogenic clostridia strains.</title>
        <authorList>
            <person name="Brown S."/>
        </authorList>
    </citation>
    <scope>NUCLEOTIDE SEQUENCE</scope>
    <source>
        <strain evidence="1">DJ126</strain>
    </source>
</reference>
<accession>A0A9Q5D129</accession>
<evidence type="ECO:0000313" key="1">
    <source>
        <dbReference type="EMBL" id="NRV09269.1"/>
    </source>
</evidence>
<gene>
    <name evidence="1" type="ORF">DFH45_002232</name>
</gene>
<evidence type="ECO:0000313" key="2">
    <source>
        <dbReference type="Proteomes" id="UP000821656"/>
    </source>
</evidence>
<dbReference type="EMBL" id="JABSXK010000001">
    <property type="protein sequence ID" value="NRV09269.1"/>
    <property type="molecule type" value="Genomic_DNA"/>
</dbReference>
<organism evidence="1 2">
    <name type="scientific">Clostridium beijerinckii</name>
    <name type="common">Clostridium MP</name>
    <dbReference type="NCBI Taxonomy" id="1520"/>
    <lineage>
        <taxon>Bacteria</taxon>
        <taxon>Bacillati</taxon>
        <taxon>Bacillota</taxon>
        <taxon>Clostridia</taxon>
        <taxon>Eubacteriales</taxon>
        <taxon>Clostridiaceae</taxon>
        <taxon>Clostridium</taxon>
    </lineage>
</organism>
<proteinExistence type="predicted"/>